<evidence type="ECO:0000313" key="2">
    <source>
        <dbReference type="EMBL" id="PQO35981.1"/>
    </source>
</evidence>
<evidence type="ECO:0000256" key="1">
    <source>
        <dbReference type="ARBA" id="ARBA00006479"/>
    </source>
</evidence>
<dbReference type="CDD" id="cd23763">
    <property type="entry name" value="ASKHA_ATPase_ROK"/>
    <property type="match status" value="1"/>
</dbReference>
<dbReference type="SUPFAM" id="SSF53067">
    <property type="entry name" value="Actin-like ATPase domain"/>
    <property type="match status" value="1"/>
</dbReference>
<comment type="caution">
    <text evidence="2">The sequence shown here is derived from an EMBL/GenBank/DDBJ whole genome shotgun (WGS) entry which is preliminary data.</text>
</comment>
<dbReference type="Proteomes" id="UP000238322">
    <property type="component" value="Unassembled WGS sequence"/>
</dbReference>
<dbReference type="RefSeq" id="WP_105329270.1">
    <property type="nucleotide sequence ID" value="NZ_PUHY01000006.1"/>
</dbReference>
<name>A0A2S8FUX4_9BACT</name>
<reference evidence="2 3" key="1">
    <citation type="submission" date="2018-02" db="EMBL/GenBank/DDBJ databases">
        <title>Comparative genomes isolates from brazilian mangrove.</title>
        <authorList>
            <person name="Araujo J.E."/>
            <person name="Taketani R.G."/>
            <person name="Silva M.C.P."/>
            <person name="Loureco M.V."/>
            <person name="Andreote F.D."/>
        </authorList>
    </citation>
    <scope>NUCLEOTIDE SEQUENCE [LARGE SCALE GENOMIC DNA]</scope>
    <source>
        <strain evidence="2 3">Hex-1 MGV</strain>
    </source>
</reference>
<dbReference type="InterPro" id="IPR043129">
    <property type="entry name" value="ATPase_NBD"/>
</dbReference>
<dbReference type="Gene3D" id="3.30.420.40">
    <property type="match status" value="2"/>
</dbReference>
<dbReference type="EMBL" id="PUHY01000006">
    <property type="protein sequence ID" value="PQO35981.1"/>
    <property type="molecule type" value="Genomic_DNA"/>
</dbReference>
<gene>
    <name evidence="2" type="ORF">C5Y83_08625</name>
</gene>
<dbReference type="OrthoDB" id="9810372at2"/>
<dbReference type="Pfam" id="PF00480">
    <property type="entry name" value="ROK"/>
    <property type="match status" value="1"/>
</dbReference>
<accession>A0A2S8FUX4</accession>
<dbReference type="InterPro" id="IPR000600">
    <property type="entry name" value="ROK"/>
</dbReference>
<dbReference type="AlphaFoldDB" id="A0A2S8FUX4"/>
<organism evidence="2 3">
    <name type="scientific">Blastopirellula marina</name>
    <dbReference type="NCBI Taxonomy" id="124"/>
    <lineage>
        <taxon>Bacteria</taxon>
        <taxon>Pseudomonadati</taxon>
        <taxon>Planctomycetota</taxon>
        <taxon>Planctomycetia</taxon>
        <taxon>Pirellulales</taxon>
        <taxon>Pirellulaceae</taxon>
        <taxon>Blastopirellula</taxon>
    </lineage>
</organism>
<sequence>MKVIGVEIGGTKLQVALAEADSLEPICSLREDIVPSNGAEGIRRQLEALIHSLQAEHMADAIGIGFGGPLDAKTGIVTTSHQVEGWDQFPLAHWCRDRFGLPTTIRNDCDAAALAEATIGAGQGCQSSFYVTVGSGIGGGYVVDGQLMGGSRPAFAEIGHLRPGIGYKETDETVEAESSGFGIAQRLKDWLKNLDEEDQDDEYQSLLDACDGDFTSLTTREIVEAAQAGSNMCRTVLADAVETLGWAIAQVITLMAPEVIVVGGGVAMMPEELFLIPLKQHVDSFVFPPLAKSYEIVPAALGESVVVQGALLLAKQSLEK</sequence>
<proteinExistence type="inferred from homology"/>
<comment type="similarity">
    <text evidence="1">Belongs to the ROK (NagC/XylR) family.</text>
</comment>
<protein>
    <submittedName>
        <fullName evidence="2">ROK family protein</fullName>
    </submittedName>
</protein>
<evidence type="ECO:0000313" key="3">
    <source>
        <dbReference type="Proteomes" id="UP000238322"/>
    </source>
</evidence>
<dbReference type="PANTHER" id="PTHR18964:SF149">
    <property type="entry name" value="BIFUNCTIONAL UDP-N-ACETYLGLUCOSAMINE 2-EPIMERASE_N-ACETYLMANNOSAMINE KINASE"/>
    <property type="match status" value="1"/>
</dbReference>
<dbReference type="PANTHER" id="PTHR18964">
    <property type="entry name" value="ROK (REPRESSOR, ORF, KINASE) FAMILY"/>
    <property type="match status" value="1"/>
</dbReference>